<accession>A0A1D1V4A0</accession>
<reference evidence="1 2" key="1">
    <citation type="journal article" date="2016" name="Nat. Commun.">
        <title>Extremotolerant tardigrade genome and improved radiotolerance of human cultured cells by tardigrade-unique protein.</title>
        <authorList>
            <person name="Hashimoto T."/>
            <person name="Horikawa D.D."/>
            <person name="Saito Y."/>
            <person name="Kuwahara H."/>
            <person name="Kozuka-Hata H."/>
            <person name="Shin-I T."/>
            <person name="Minakuchi Y."/>
            <person name="Ohishi K."/>
            <person name="Motoyama A."/>
            <person name="Aizu T."/>
            <person name="Enomoto A."/>
            <person name="Kondo K."/>
            <person name="Tanaka S."/>
            <person name="Hara Y."/>
            <person name="Koshikawa S."/>
            <person name="Sagara H."/>
            <person name="Miura T."/>
            <person name="Yokobori S."/>
            <person name="Miyagawa K."/>
            <person name="Suzuki Y."/>
            <person name="Kubo T."/>
            <person name="Oyama M."/>
            <person name="Kohara Y."/>
            <person name="Fujiyama A."/>
            <person name="Arakawa K."/>
            <person name="Katayama T."/>
            <person name="Toyoda A."/>
            <person name="Kunieda T."/>
        </authorList>
    </citation>
    <scope>NUCLEOTIDE SEQUENCE [LARGE SCALE GENOMIC DNA]</scope>
    <source>
        <strain evidence="1 2">YOKOZUNA-1</strain>
    </source>
</reference>
<sequence length="198" mass="22544">MYFLPRLLAVFGIKPDSLNLPHLFSLPVRAGVLGHRQKSPDVGEAEDRETNGVRRRLTSHRAPDYRRRVNIQTHLSWILYSDSSCSVDLRHDPRHSNSGRPHIDNALRVVDGSTGLNDEEMLVLESLLDIQEFQKTDHNSGIIVFGKGAELVIMESLTELDTLQESLRRDSSQKLRSYISPSVYYVQEELISICCYLP</sequence>
<comment type="caution">
    <text evidence="1">The sequence shown here is derived from an EMBL/GenBank/DDBJ whole genome shotgun (WGS) entry which is preliminary data.</text>
</comment>
<gene>
    <name evidence="1" type="primary">RvY_08014-1</name>
    <name evidence="1" type="synonym">RvY_08014.1</name>
    <name evidence="1" type="ORF">RvY_08014</name>
</gene>
<dbReference type="AlphaFoldDB" id="A0A1D1V4A0"/>
<organism evidence="1 2">
    <name type="scientific">Ramazzottius varieornatus</name>
    <name type="common">Water bear</name>
    <name type="synonym">Tardigrade</name>
    <dbReference type="NCBI Taxonomy" id="947166"/>
    <lineage>
        <taxon>Eukaryota</taxon>
        <taxon>Metazoa</taxon>
        <taxon>Ecdysozoa</taxon>
        <taxon>Tardigrada</taxon>
        <taxon>Eutardigrada</taxon>
        <taxon>Parachela</taxon>
        <taxon>Hypsibioidea</taxon>
        <taxon>Ramazzottiidae</taxon>
        <taxon>Ramazzottius</taxon>
    </lineage>
</organism>
<evidence type="ECO:0000313" key="1">
    <source>
        <dbReference type="EMBL" id="GAU96586.1"/>
    </source>
</evidence>
<proteinExistence type="predicted"/>
<keyword evidence="2" id="KW-1185">Reference proteome</keyword>
<name>A0A1D1V4A0_RAMVA</name>
<dbReference type="Proteomes" id="UP000186922">
    <property type="component" value="Unassembled WGS sequence"/>
</dbReference>
<evidence type="ECO:0000313" key="2">
    <source>
        <dbReference type="Proteomes" id="UP000186922"/>
    </source>
</evidence>
<protein>
    <submittedName>
        <fullName evidence="1">Uncharacterized protein</fullName>
    </submittedName>
</protein>
<dbReference type="EMBL" id="BDGG01000003">
    <property type="protein sequence ID" value="GAU96586.1"/>
    <property type="molecule type" value="Genomic_DNA"/>
</dbReference>